<evidence type="ECO:0000313" key="4">
    <source>
        <dbReference type="EMBL" id="KAG2306192.1"/>
    </source>
</evidence>
<dbReference type="SMART" id="SM00733">
    <property type="entry name" value="Mterf"/>
    <property type="match status" value="5"/>
</dbReference>
<dbReference type="EMBL" id="JAAMPC010000006">
    <property type="protein sequence ID" value="KAG2306192.1"/>
    <property type="molecule type" value="Genomic_DNA"/>
</dbReference>
<gene>
    <name evidence="4" type="ORF">Bca52824_025940</name>
</gene>
<dbReference type="PANTHER" id="PTHR13068:SF139">
    <property type="entry name" value="TRANSCRIPTION TERMINATION FACTOR MTEF1, CHLOROPLASTIC"/>
    <property type="match status" value="1"/>
</dbReference>
<reference evidence="4 5" key="1">
    <citation type="submission" date="2020-02" db="EMBL/GenBank/DDBJ databases">
        <authorList>
            <person name="Ma Q."/>
            <person name="Huang Y."/>
            <person name="Song X."/>
            <person name="Pei D."/>
        </authorList>
    </citation>
    <scope>NUCLEOTIDE SEQUENCE [LARGE SCALE GENOMIC DNA]</scope>
    <source>
        <strain evidence="4">Sxm20200214</strain>
        <tissue evidence="4">Leaf</tissue>
    </source>
</reference>
<evidence type="ECO:0000313" key="5">
    <source>
        <dbReference type="Proteomes" id="UP000886595"/>
    </source>
</evidence>
<sequence length="286" mass="32601">MRIKKRRRNLSMATVTASLHLQPLSSLSSSSSPPPSSRPLYLKFHTSHREDLRYLSSLGVIPRNPRLAPPVDNLPAILSAVNFLKSKGISDEDFPRLFHLCPQLFSPTFSISETDPVFDFLAGELGASAAESRGLIVNCPSLLLSDVEHCLRPTLVYLKELGVKNLSRGSKTNAHVLNTRVEKLRAKVRFLRSIGLGHEEAARVCGRVPAIFGYSVEDNLRPKFEFLFYDMERDVEELKKFPQYFGFSLGKRIRPRHWHLKKKGVRVSLSRMLMWGDHKFYSKWKP</sequence>
<comment type="caution">
    <text evidence="4">The sequence shown here is derived from an EMBL/GenBank/DDBJ whole genome shotgun (WGS) entry which is preliminary data.</text>
</comment>
<keyword evidence="2" id="KW-0805">Transcription regulation</keyword>
<dbReference type="GO" id="GO:0005737">
    <property type="term" value="C:cytoplasm"/>
    <property type="evidence" value="ECO:0007669"/>
    <property type="project" value="UniProtKB-ARBA"/>
</dbReference>
<dbReference type="GO" id="GO:0006353">
    <property type="term" value="P:DNA-templated transcription termination"/>
    <property type="evidence" value="ECO:0007669"/>
    <property type="project" value="UniProtKB-KW"/>
</dbReference>
<comment type="similarity">
    <text evidence="1">Belongs to the mTERF family.</text>
</comment>
<evidence type="ECO:0000256" key="1">
    <source>
        <dbReference type="ARBA" id="ARBA00007692"/>
    </source>
</evidence>
<dbReference type="FunFam" id="1.25.70.10:FF:000037">
    <property type="entry name" value="Transcription termination factor MTEF1, chloroplastic"/>
    <property type="match status" value="1"/>
</dbReference>
<protein>
    <submittedName>
        <fullName evidence="4">Uncharacterized protein</fullName>
    </submittedName>
</protein>
<keyword evidence="3" id="KW-0809">Transit peptide</keyword>
<name>A0A8X7SHM6_BRACI</name>
<keyword evidence="5" id="KW-1185">Reference proteome</keyword>
<accession>A0A8X7SHM6</accession>
<dbReference type="PANTHER" id="PTHR13068">
    <property type="entry name" value="CGI-12 PROTEIN-RELATED"/>
    <property type="match status" value="1"/>
</dbReference>
<organism evidence="4 5">
    <name type="scientific">Brassica carinata</name>
    <name type="common">Ethiopian mustard</name>
    <name type="synonym">Abyssinian cabbage</name>
    <dbReference type="NCBI Taxonomy" id="52824"/>
    <lineage>
        <taxon>Eukaryota</taxon>
        <taxon>Viridiplantae</taxon>
        <taxon>Streptophyta</taxon>
        <taxon>Embryophyta</taxon>
        <taxon>Tracheophyta</taxon>
        <taxon>Spermatophyta</taxon>
        <taxon>Magnoliopsida</taxon>
        <taxon>eudicotyledons</taxon>
        <taxon>Gunneridae</taxon>
        <taxon>Pentapetalae</taxon>
        <taxon>rosids</taxon>
        <taxon>malvids</taxon>
        <taxon>Brassicales</taxon>
        <taxon>Brassicaceae</taxon>
        <taxon>Brassiceae</taxon>
        <taxon>Brassica</taxon>
    </lineage>
</organism>
<dbReference type="InterPro" id="IPR003690">
    <property type="entry name" value="MTERF"/>
</dbReference>
<evidence type="ECO:0000256" key="3">
    <source>
        <dbReference type="ARBA" id="ARBA00022946"/>
    </source>
</evidence>
<dbReference type="Pfam" id="PF02536">
    <property type="entry name" value="mTERF"/>
    <property type="match status" value="1"/>
</dbReference>
<dbReference type="Proteomes" id="UP000886595">
    <property type="component" value="Unassembled WGS sequence"/>
</dbReference>
<dbReference type="OrthoDB" id="637682at2759"/>
<keyword evidence="2" id="KW-0806">Transcription termination</keyword>
<dbReference type="GO" id="GO:0003676">
    <property type="term" value="F:nucleic acid binding"/>
    <property type="evidence" value="ECO:0007669"/>
    <property type="project" value="InterPro"/>
</dbReference>
<keyword evidence="2" id="KW-0804">Transcription</keyword>
<dbReference type="InterPro" id="IPR038538">
    <property type="entry name" value="MTERF_sf"/>
</dbReference>
<dbReference type="AlphaFoldDB" id="A0A8X7SHM6"/>
<proteinExistence type="inferred from homology"/>
<evidence type="ECO:0000256" key="2">
    <source>
        <dbReference type="ARBA" id="ARBA00022472"/>
    </source>
</evidence>
<dbReference type="Gene3D" id="1.25.70.10">
    <property type="entry name" value="Transcription termination factor 3, mitochondrial"/>
    <property type="match status" value="1"/>
</dbReference>